<dbReference type="InterPro" id="IPR036388">
    <property type="entry name" value="WH-like_DNA-bd_sf"/>
</dbReference>
<proteinExistence type="predicted"/>
<dbReference type="OrthoDB" id="3216907at2"/>
<dbReference type="SMART" id="SM00347">
    <property type="entry name" value="HTH_MARR"/>
    <property type="match status" value="1"/>
</dbReference>
<dbReference type="InterPro" id="IPR052526">
    <property type="entry name" value="HTH-type_Bedaq_tolerance"/>
</dbReference>
<dbReference type="InterPro" id="IPR000835">
    <property type="entry name" value="HTH_MarR-typ"/>
</dbReference>
<reference evidence="2 3" key="1">
    <citation type="submission" date="2018-05" db="EMBL/GenBank/DDBJ databases">
        <title>Evolution of GPA BGCs.</title>
        <authorList>
            <person name="Waglechner N."/>
            <person name="Wright G.D."/>
        </authorList>
    </citation>
    <scope>NUCLEOTIDE SEQUENCE [LARGE SCALE GENOMIC DNA]</scope>
    <source>
        <strain evidence="2 3">A82846</strain>
    </source>
</reference>
<dbReference type="Pfam" id="PF01047">
    <property type="entry name" value="MarR"/>
    <property type="match status" value="1"/>
</dbReference>
<evidence type="ECO:0000259" key="1">
    <source>
        <dbReference type="PROSITE" id="PS50995"/>
    </source>
</evidence>
<dbReference type="Gene3D" id="1.10.10.10">
    <property type="entry name" value="Winged helix-like DNA-binding domain superfamily/Winged helix DNA-binding domain"/>
    <property type="match status" value="1"/>
</dbReference>
<accession>A0A428ZBL5</accession>
<organism evidence="2 3">
    <name type="scientific">Kibdelosporangium aridum</name>
    <dbReference type="NCBI Taxonomy" id="2030"/>
    <lineage>
        <taxon>Bacteria</taxon>
        <taxon>Bacillati</taxon>
        <taxon>Actinomycetota</taxon>
        <taxon>Actinomycetes</taxon>
        <taxon>Pseudonocardiales</taxon>
        <taxon>Pseudonocardiaceae</taxon>
        <taxon>Kibdelosporangium</taxon>
    </lineage>
</organism>
<gene>
    <name evidence="2" type="ORF">DMH04_17060</name>
</gene>
<dbReference type="InterPro" id="IPR036390">
    <property type="entry name" value="WH_DNA-bd_sf"/>
</dbReference>
<dbReference type="EMBL" id="QHKI01000012">
    <property type="protein sequence ID" value="RSM85464.1"/>
    <property type="molecule type" value="Genomic_DNA"/>
</dbReference>
<dbReference type="AlphaFoldDB" id="A0A428ZBL5"/>
<name>A0A428ZBL5_KIBAR</name>
<dbReference type="PANTHER" id="PTHR39515:SF2">
    <property type="entry name" value="HTH-TYPE TRANSCRIPTIONAL REGULATOR RV0880"/>
    <property type="match status" value="1"/>
</dbReference>
<sequence length="157" mass="16800">MAGHISARNGVLACVTDGVTTEQQAFEMVVALHRLVRSLRHAVRENSLQPTQILVLTQLVGTGPMRVGELAAGVPCSQPTATVAVASLESAGYVRREPDPADGRAIRVVITETGRDLLLSLAHGEARELAGRLNRLDLVDPELLHQTVTLLDKLSGR</sequence>
<comment type="caution">
    <text evidence="2">The sequence shown here is derived from an EMBL/GenBank/DDBJ whole genome shotgun (WGS) entry which is preliminary data.</text>
</comment>
<evidence type="ECO:0000313" key="3">
    <source>
        <dbReference type="Proteomes" id="UP000287547"/>
    </source>
</evidence>
<dbReference type="GO" id="GO:0003700">
    <property type="term" value="F:DNA-binding transcription factor activity"/>
    <property type="evidence" value="ECO:0007669"/>
    <property type="project" value="InterPro"/>
</dbReference>
<feature type="domain" description="HTH marR-type" evidence="1">
    <location>
        <begin position="25"/>
        <end position="156"/>
    </location>
</feature>
<protein>
    <submittedName>
        <fullName evidence="2">MarR family transcriptional regulator</fullName>
    </submittedName>
</protein>
<dbReference type="SUPFAM" id="SSF46785">
    <property type="entry name" value="Winged helix' DNA-binding domain"/>
    <property type="match status" value="1"/>
</dbReference>
<dbReference type="Proteomes" id="UP000287547">
    <property type="component" value="Unassembled WGS sequence"/>
</dbReference>
<dbReference type="PROSITE" id="PS50995">
    <property type="entry name" value="HTH_MARR_2"/>
    <property type="match status" value="1"/>
</dbReference>
<dbReference type="PANTHER" id="PTHR39515">
    <property type="entry name" value="CONSERVED PROTEIN"/>
    <property type="match status" value="1"/>
</dbReference>
<evidence type="ECO:0000313" key="2">
    <source>
        <dbReference type="EMBL" id="RSM85464.1"/>
    </source>
</evidence>